<organism evidence="1">
    <name type="scientific">Brassica napus</name>
    <name type="common">Rape</name>
    <dbReference type="NCBI Taxonomy" id="3708"/>
    <lineage>
        <taxon>Eukaryota</taxon>
        <taxon>Viridiplantae</taxon>
        <taxon>Streptophyta</taxon>
        <taxon>Embryophyta</taxon>
        <taxon>Tracheophyta</taxon>
        <taxon>Spermatophyta</taxon>
        <taxon>Magnoliopsida</taxon>
        <taxon>eudicotyledons</taxon>
        <taxon>Gunneridae</taxon>
        <taxon>Pentapetalae</taxon>
        <taxon>rosids</taxon>
        <taxon>malvids</taxon>
        <taxon>Brassicales</taxon>
        <taxon>Brassicaceae</taxon>
        <taxon>Brassiceae</taxon>
        <taxon>Brassica</taxon>
    </lineage>
</organism>
<dbReference type="Proteomes" id="UP001295469">
    <property type="component" value="Chromosome C07"/>
</dbReference>
<gene>
    <name evidence="1" type="ORF">DARMORV10_C07P14000.1</name>
</gene>
<feature type="non-terminal residue" evidence="1">
    <location>
        <position position="131"/>
    </location>
</feature>
<dbReference type="AlphaFoldDB" id="A0A816M481"/>
<proteinExistence type="predicted"/>
<evidence type="ECO:0000313" key="1">
    <source>
        <dbReference type="EMBL" id="CAF1966337.1"/>
    </source>
</evidence>
<sequence>MIHVNVGVVVFSPWECSCPTFGCGFLITLELSIENHWIKFVIWYWKPPWSNKRKCMSCIIWILKRRLGQSSPGRLVYSCDRVIVMLMILENHQVGILRSSIMVVIDESLSTKVRSPKMFLQQNKLKIWLYW</sequence>
<name>A0A816M481_BRANA</name>
<reference evidence="1" key="1">
    <citation type="submission" date="2021-01" db="EMBL/GenBank/DDBJ databases">
        <authorList>
            <consortium name="Genoscope - CEA"/>
            <person name="William W."/>
        </authorList>
    </citation>
    <scope>NUCLEOTIDE SEQUENCE</scope>
</reference>
<accession>A0A816M481</accession>
<dbReference type="EMBL" id="HG994371">
    <property type="protein sequence ID" value="CAF1966337.1"/>
    <property type="molecule type" value="Genomic_DNA"/>
</dbReference>
<protein>
    <submittedName>
        <fullName evidence="1">(rape) hypothetical protein</fullName>
    </submittedName>
</protein>